<name>A0ABN7WKE1_GIGMA</name>
<evidence type="ECO:0000313" key="2">
    <source>
        <dbReference type="EMBL" id="CAG8833631.1"/>
    </source>
</evidence>
<evidence type="ECO:0000256" key="1">
    <source>
        <dbReference type="SAM" id="MobiDB-lite"/>
    </source>
</evidence>
<gene>
    <name evidence="2" type="ORF">GMARGA_LOCUS31650</name>
</gene>
<feature type="region of interest" description="Disordered" evidence="1">
    <location>
        <begin position="72"/>
        <end position="92"/>
    </location>
</feature>
<evidence type="ECO:0000313" key="3">
    <source>
        <dbReference type="Proteomes" id="UP000789901"/>
    </source>
</evidence>
<comment type="caution">
    <text evidence="2">The sequence shown here is derived from an EMBL/GenBank/DDBJ whole genome shotgun (WGS) entry which is preliminary data.</text>
</comment>
<organism evidence="2 3">
    <name type="scientific">Gigaspora margarita</name>
    <dbReference type="NCBI Taxonomy" id="4874"/>
    <lineage>
        <taxon>Eukaryota</taxon>
        <taxon>Fungi</taxon>
        <taxon>Fungi incertae sedis</taxon>
        <taxon>Mucoromycota</taxon>
        <taxon>Glomeromycotina</taxon>
        <taxon>Glomeromycetes</taxon>
        <taxon>Diversisporales</taxon>
        <taxon>Gigasporaceae</taxon>
        <taxon>Gigaspora</taxon>
    </lineage>
</organism>
<sequence>MEGNDIPKNSDEPTKHATITIDMSKFDSNTKAYIDTACQNTANMIIASIKAYIDQNGATQSATISKLNKHIDTTSPQQQLSSQQQEATHNHTQLHTNNAFTPALKQSISEKSHCLKIKKNCEDTVESQQFAIANPFVTKHYGWTPKCLKDALENVTNTY</sequence>
<keyword evidence="3" id="KW-1185">Reference proteome</keyword>
<proteinExistence type="predicted"/>
<dbReference type="Proteomes" id="UP000789901">
    <property type="component" value="Unassembled WGS sequence"/>
</dbReference>
<protein>
    <submittedName>
        <fullName evidence="2">30892_t:CDS:1</fullName>
    </submittedName>
</protein>
<accession>A0ABN7WKE1</accession>
<feature type="compositionally biased region" description="Low complexity" evidence="1">
    <location>
        <begin position="75"/>
        <end position="85"/>
    </location>
</feature>
<dbReference type="EMBL" id="CAJVQB010047809">
    <property type="protein sequence ID" value="CAG8833631.1"/>
    <property type="molecule type" value="Genomic_DNA"/>
</dbReference>
<reference evidence="2 3" key="1">
    <citation type="submission" date="2021-06" db="EMBL/GenBank/DDBJ databases">
        <authorList>
            <person name="Kallberg Y."/>
            <person name="Tangrot J."/>
            <person name="Rosling A."/>
        </authorList>
    </citation>
    <scope>NUCLEOTIDE SEQUENCE [LARGE SCALE GENOMIC DNA]</scope>
    <source>
        <strain evidence="2 3">120-4 pot B 10/14</strain>
    </source>
</reference>